<accession>A0A157SA25</accession>
<dbReference type="STRING" id="288768.SAMEA3906486_01346"/>
<evidence type="ECO:0000313" key="13">
    <source>
        <dbReference type="EMBL" id="SAI67141.1"/>
    </source>
</evidence>
<evidence type="ECO:0000256" key="6">
    <source>
        <dbReference type="ARBA" id="ARBA00022695"/>
    </source>
</evidence>
<protein>
    <recommendedName>
        <fullName evidence="4 11">Glucose-1-phosphate thymidylyltransferase</fullName>
        <ecNumber evidence="4 11">2.7.7.24</ecNumber>
    </recommendedName>
</protein>
<evidence type="ECO:0000256" key="9">
    <source>
        <dbReference type="ARBA" id="ARBA00037065"/>
    </source>
</evidence>
<evidence type="ECO:0000256" key="10">
    <source>
        <dbReference type="ARBA" id="ARBA00049336"/>
    </source>
</evidence>
<reference evidence="13 14" key="1">
    <citation type="submission" date="2016-04" db="EMBL/GenBank/DDBJ databases">
        <authorList>
            <consortium name="Pathogen Informatics"/>
        </authorList>
    </citation>
    <scope>NUCLEOTIDE SEQUENCE [LARGE SCALE GENOMIC DNA]</scope>
    <source>
        <strain evidence="13 14">H050680373</strain>
    </source>
</reference>
<evidence type="ECO:0000256" key="7">
    <source>
        <dbReference type="ARBA" id="ARBA00022723"/>
    </source>
</evidence>
<evidence type="ECO:0000256" key="4">
    <source>
        <dbReference type="ARBA" id="ARBA00012461"/>
    </source>
</evidence>
<keyword evidence="7 11" id="KW-0479">Metal-binding</keyword>
<keyword evidence="5 11" id="KW-0808">Transferase</keyword>
<comment type="function">
    <text evidence="9 11">Catalyzes the formation of dTDP-glucose, from dTTP and glucose 1-phosphate, as well as its pyrophosphorolysis.</text>
</comment>
<proteinExistence type="inferred from homology"/>
<dbReference type="Gene3D" id="3.90.550.10">
    <property type="entry name" value="Spore Coat Polysaccharide Biosynthesis Protein SpsA, Chain A"/>
    <property type="match status" value="1"/>
</dbReference>
<dbReference type="EC" id="2.7.7.24" evidence="4 11"/>
<comment type="subunit">
    <text evidence="3">Homotetramer.</text>
</comment>
<name>A0A157SA25_9BORD</name>
<evidence type="ECO:0000256" key="2">
    <source>
        <dbReference type="ARBA" id="ARBA00010480"/>
    </source>
</evidence>
<dbReference type="EMBL" id="FKIF01000002">
    <property type="protein sequence ID" value="SAI67141.1"/>
    <property type="molecule type" value="Genomic_DNA"/>
</dbReference>
<dbReference type="GO" id="GO:0046872">
    <property type="term" value="F:metal ion binding"/>
    <property type="evidence" value="ECO:0007669"/>
    <property type="project" value="UniProtKB-KW"/>
</dbReference>
<evidence type="ECO:0000256" key="3">
    <source>
        <dbReference type="ARBA" id="ARBA00011881"/>
    </source>
</evidence>
<dbReference type="Pfam" id="PF00483">
    <property type="entry name" value="NTP_transferase"/>
    <property type="match status" value="1"/>
</dbReference>
<dbReference type="NCBIfam" id="TIGR01207">
    <property type="entry name" value="rmlA"/>
    <property type="match status" value="1"/>
</dbReference>
<dbReference type="OrthoDB" id="9803871at2"/>
<organism evidence="13 14">
    <name type="scientific">Bordetella ansorpii</name>
    <dbReference type="NCBI Taxonomy" id="288768"/>
    <lineage>
        <taxon>Bacteria</taxon>
        <taxon>Pseudomonadati</taxon>
        <taxon>Pseudomonadota</taxon>
        <taxon>Betaproteobacteria</taxon>
        <taxon>Burkholderiales</taxon>
        <taxon>Alcaligenaceae</taxon>
        <taxon>Bordetella</taxon>
    </lineage>
</organism>
<keyword evidence="8 11" id="KW-0460">Magnesium</keyword>
<sequence length="291" mass="32035">MRKAIILAGGSGTRLYPMTRSASKQLLPVYDKPMVYYPLSVLMLAGIQDILLISTPQDLPRFRSLLGDGSEIGLRLAYAEQSEPRGLADAFIVGADFIGDSDVAMILGDNVFYGAGLSQLLGRAHARSTGATVFSYQVPDARPFGVVEIDADGKAISLEEKPAEPRSDLAVTGLYFYDRQVVDIARGLRPSARGELEITDINRRYMEMGQLYVEQLGRGYAWLDSGTPDGLLDAANFVATIERRQGMKIACIEEIAWRQHWIDQPALLALAGRIDKSSYGQYLLRIARDAR</sequence>
<dbReference type="CDD" id="cd02538">
    <property type="entry name" value="G1P_TT_short"/>
    <property type="match status" value="1"/>
</dbReference>
<evidence type="ECO:0000259" key="12">
    <source>
        <dbReference type="Pfam" id="PF00483"/>
    </source>
</evidence>
<evidence type="ECO:0000256" key="5">
    <source>
        <dbReference type="ARBA" id="ARBA00022679"/>
    </source>
</evidence>
<evidence type="ECO:0000256" key="8">
    <source>
        <dbReference type="ARBA" id="ARBA00022842"/>
    </source>
</evidence>
<dbReference type="FunFam" id="3.90.550.10:FF:000023">
    <property type="entry name" value="Glucose-1-phosphate thymidylyltransferase"/>
    <property type="match status" value="1"/>
</dbReference>
<dbReference type="SUPFAM" id="SSF53448">
    <property type="entry name" value="Nucleotide-diphospho-sugar transferases"/>
    <property type="match status" value="1"/>
</dbReference>
<gene>
    <name evidence="13" type="primary">rfbA</name>
    <name evidence="13" type="ORF">SAMEA3906486_01346</name>
</gene>
<dbReference type="InterPro" id="IPR005907">
    <property type="entry name" value="G1P_thy_trans_s"/>
</dbReference>
<dbReference type="GO" id="GO:0008879">
    <property type="term" value="F:glucose-1-phosphate thymidylyltransferase activity"/>
    <property type="evidence" value="ECO:0007669"/>
    <property type="project" value="UniProtKB-EC"/>
</dbReference>
<feature type="domain" description="Nucleotidyl transferase" evidence="12">
    <location>
        <begin position="3"/>
        <end position="239"/>
    </location>
</feature>
<dbReference type="AlphaFoldDB" id="A0A157SA25"/>
<comment type="cofactor">
    <cofactor evidence="1">
        <name>Mg(2+)</name>
        <dbReference type="ChEBI" id="CHEBI:18420"/>
    </cofactor>
</comment>
<dbReference type="InterPro" id="IPR005835">
    <property type="entry name" value="NTP_transferase_dom"/>
</dbReference>
<dbReference type="PANTHER" id="PTHR43532:SF1">
    <property type="entry name" value="GLUCOSE-1-PHOSPHATE THYMIDYLYLTRANSFERASE 1"/>
    <property type="match status" value="1"/>
</dbReference>
<evidence type="ECO:0000256" key="1">
    <source>
        <dbReference type="ARBA" id="ARBA00001946"/>
    </source>
</evidence>
<dbReference type="PANTHER" id="PTHR43532">
    <property type="entry name" value="GLUCOSE-1-PHOSPHATE THYMIDYLYLTRANSFERASE"/>
    <property type="match status" value="1"/>
</dbReference>
<evidence type="ECO:0000313" key="14">
    <source>
        <dbReference type="Proteomes" id="UP000076848"/>
    </source>
</evidence>
<comment type="catalytic activity">
    <reaction evidence="10 11">
        <text>dTTP + alpha-D-glucose 1-phosphate + H(+) = dTDP-alpha-D-glucose + diphosphate</text>
        <dbReference type="Rhea" id="RHEA:15225"/>
        <dbReference type="ChEBI" id="CHEBI:15378"/>
        <dbReference type="ChEBI" id="CHEBI:33019"/>
        <dbReference type="ChEBI" id="CHEBI:37568"/>
        <dbReference type="ChEBI" id="CHEBI:57477"/>
        <dbReference type="ChEBI" id="CHEBI:58601"/>
        <dbReference type="EC" id="2.7.7.24"/>
    </reaction>
</comment>
<dbReference type="InterPro" id="IPR029044">
    <property type="entry name" value="Nucleotide-diphossugar_trans"/>
</dbReference>
<dbReference type="RefSeq" id="WP_066124933.1">
    <property type="nucleotide sequence ID" value="NZ_FKIF01000002.1"/>
</dbReference>
<evidence type="ECO:0000256" key="11">
    <source>
        <dbReference type="RuleBase" id="RU003706"/>
    </source>
</evidence>
<keyword evidence="14" id="KW-1185">Reference proteome</keyword>
<comment type="similarity">
    <text evidence="2 11">Belongs to the glucose-1-phosphate thymidylyltransferase family.</text>
</comment>
<keyword evidence="6 11" id="KW-0548">Nucleotidyltransferase</keyword>
<dbReference type="Proteomes" id="UP000076848">
    <property type="component" value="Unassembled WGS sequence"/>
</dbReference>